<evidence type="ECO:0000313" key="2">
    <source>
        <dbReference type="EMBL" id="QLH63467.1"/>
    </source>
</evidence>
<reference evidence="2" key="4">
    <citation type="submission" date="2020-04" db="EMBL/GenBank/DDBJ databases">
        <title>Genomic Insight into Nascent Stage of Mutualistic Insect Bacterial Symbioses through the Bacterial Symbiont Serratia symbiotica.</title>
        <authorList>
            <person name="Renoz F."/>
            <person name="Foray V."/>
            <person name="Ambroise J."/>
            <person name="Baa-Puyoulet P."/>
            <person name="Bearzatto B."/>
            <person name="Mendez G.L."/>
            <person name="Vanderpoorten A."/>
            <person name="Mahillon J."/>
            <person name="Gala J.-L."/>
            <person name="Calevro F."/>
            <person name="Hance T."/>
        </authorList>
    </citation>
    <scope>NUCLEOTIDE SEQUENCE</scope>
    <source>
        <strain evidence="2">CWBI-2.3</strain>
    </source>
</reference>
<name>A0A068Z4T0_9GAMM</name>
<dbReference type="GeneID" id="93737163"/>
<dbReference type="STRING" id="138074.SYMBAF_90013"/>
<dbReference type="Proteomes" id="UP000324392">
    <property type="component" value="Chromosome"/>
</dbReference>
<dbReference type="Pfam" id="PF07073">
    <property type="entry name" value="ROF"/>
    <property type="match status" value="1"/>
</dbReference>
<accession>A0A068Z4T0</accession>
<dbReference type="InterPro" id="IPR009778">
    <property type="entry name" value="ROF"/>
</dbReference>
<dbReference type="AlphaFoldDB" id="A0A068Z4T0"/>
<organism evidence="2 3">
    <name type="scientific">Serratia symbiotica</name>
    <dbReference type="NCBI Taxonomy" id="138074"/>
    <lineage>
        <taxon>Bacteria</taxon>
        <taxon>Pseudomonadati</taxon>
        <taxon>Pseudomonadota</taxon>
        <taxon>Gammaproteobacteria</taxon>
        <taxon>Enterobacterales</taxon>
        <taxon>Yersiniaceae</taxon>
        <taxon>Serratia</taxon>
    </lineage>
</organism>
<reference evidence="2" key="2">
    <citation type="submission" date="2014-06" db="EMBL/GenBank/DDBJ databases">
        <authorList>
            <person name="Foray V.V."/>
        </authorList>
    </citation>
    <scope>NUCLEOTIDE SEQUENCE</scope>
    <source>
        <strain evidence="2">CWBI-2.3</strain>
    </source>
</reference>
<sequence length="87" mass="9874">MLMNDEYQSINCDDYESLELACQHNYTLKLELRDGEKLEGKANELKFTKGIEYLIIDQAGNALSLRLDHILSFTHPKIGTVVVSLSD</sequence>
<protein>
    <submittedName>
        <fullName evidence="1">Modulator of Rho-dependent transcription termination</fullName>
    </submittedName>
    <submittedName>
        <fullName evidence="2">Rho-binding antiterminator</fullName>
    </submittedName>
</protein>
<dbReference type="SUPFAM" id="SSF101744">
    <property type="entry name" value="Rof/RNase P subunit-like"/>
    <property type="match status" value="1"/>
</dbReference>
<evidence type="ECO:0000313" key="4">
    <source>
        <dbReference type="Proteomes" id="UP000324392"/>
    </source>
</evidence>
<dbReference type="Proteomes" id="UP000042738">
    <property type="component" value="Chromosome"/>
</dbReference>
<reference evidence="1 4" key="3">
    <citation type="submission" date="2019-03" db="EMBL/GenBank/DDBJ databases">
        <title>The genome sequence of Candidatus Serratia symbiotica strain IS.</title>
        <authorList>
            <person name="Nikoh N."/>
            <person name="Koga R."/>
            <person name="Oshima K."/>
            <person name="Hattori M."/>
            <person name="Fukatsu T."/>
        </authorList>
    </citation>
    <scope>NUCLEOTIDE SEQUENCE [LARGE SCALE GENOMIC DNA]</scope>
    <source>
        <strain evidence="1 4">IS</strain>
    </source>
</reference>
<evidence type="ECO:0000313" key="1">
    <source>
        <dbReference type="EMBL" id="BBI92506.1"/>
    </source>
</evidence>
<dbReference type="NCBIfam" id="NF008636">
    <property type="entry name" value="PRK11625.1"/>
    <property type="match status" value="1"/>
</dbReference>
<dbReference type="InterPro" id="IPR038626">
    <property type="entry name" value="Rof-like_sf"/>
</dbReference>
<dbReference type="RefSeq" id="WP_006709226.1">
    <property type="nucleotide sequence ID" value="NZ_AP019531.1"/>
</dbReference>
<dbReference type="Gene3D" id="2.30.30.400">
    <property type="entry name" value="Rof-like"/>
    <property type="match status" value="1"/>
</dbReference>
<proteinExistence type="predicted"/>
<dbReference type="InterPro" id="IPR023534">
    <property type="entry name" value="Rof/RNase_P-like"/>
</dbReference>
<dbReference type="EMBL" id="AP019531">
    <property type="protein sequence ID" value="BBI92506.1"/>
    <property type="molecule type" value="Genomic_DNA"/>
</dbReference>
<dbReference type="EMBL" id="CP050855">
    <property type="protein sequence ID" value="QLH63467.1"/>
    <property type="molecule type" value="Genomic_DNA"/>
</dbReference>
<gene>
    <name evidence="2" type="primary">rof</name>
    <name evidence="1" type="ORF">SSYIS1_22620</name>
    <name evidence="2" type="ORF">SYMBAF_11725</name>
</gene>
<evidence type="ECO:0000313" key="3">
    <source>
        <dbReference type="Proteomes" id="UP000042738"/>
    </source>
</evidence>
<reference evidence="2 3" key="1">
    <citation type="journal article" date="2014" name="Genome Announc.">
        <title>Whole-Genome Sequence of Serratia symbiotica Strain CWBI-2.3T, a Free-Living Symbiont of the Black Bean Aphid Aphis fabae.</title>
        <authorList>
            <person name="Foray V."/>
            <person name="Grigorescu A.S."/>
            <person name="Sabri A."/>
            <person name="Haubruge E."/>
            <person name="Lognay G."/>
            <person name="Francis F."/>
            <person name="Fauconnier M.L."/>
            <person name="Hance T."/>
            <person name="Thonart P."/>
        </authorList>
    </citation>
    <scope>NUCLEOTIDE SEQUENCE [LARGE SCALE GENOMIC DNA]</scope>
    <source>
        <strain evidence="2">CWBI-2.3</strain>
    </source>
</reference>